<name>A0A317EGE3_9SPHI</name>
<sequence>MRINKMMKNNQQAEADNVIVPLLSKLNVGHNAQRFFYNSFSTDIAGRLVFNYDLFGSEIFGFNTHKLCISTDFWSWGNDSFPTDIFLFFSAIEAIAFTNYFELNYDFDRCLFISLGAKPSKSQISKIKGLFHSANYHTVFGNDLLGHIYDCKISLWLNNKDCHFSLKNDIIHIASSNLNSSYKTAEINRKRFNFSSFCRVFGKRVNLKVHKPKNGQNIYFLDLLKSKG</sequence>
<dbReference type="Proteomes" id="UP000245379">
    <property type="component" value="Unassembled WGS sequence"/>
</dbReference>
<accession>A0A317EGE3</accession>
<organism evidence="1 2">
    <name type="scientific">Pedobacter yonginense</name>
    <dbReference type="NCBI Taxonomy" id="651869"/>
    <lineage>
        <taxon>Bacteria</taxon>
        <taxon>Pseudomonadati</taxon>
        <taxon>Bacteroidota</taxon>
        <taxon>Sphingobacteriia</taxon>
        <taxon>Sphingobacteriales</taxon>
        <taxon>Sphingobacteriaceae</taxon>
        <taxon>Pedobacter</taxon>
    </lineage>
</organism>
<reference evidence="1 2" key="1">
    <citation type="submission" date="2018-05" db="EMBL/GenBank/DDBJ databases">
        <title>Pedobacter paludis sp. nov., isolated from wetland soil.</title>
        <authorList>
            <person name="Zhang Y."/>
            <person name="Wang G."/>
        </authorList>
    </citation>
    <scope>NUCLEOTIDE SEQUENCE [LARGE SCALE GENOMIC DNA]</scope>
    <source>
        <strain evidence="1 2">KCTC22721</strain>
    </source>
</reference>
<gene>
    <name evidence="1" type="ORF">DHW03_18780</name>
</gene>
<dbReference type="AlphaFoldDB" id="A0A317EGE3"/>
<dbReference type="EMBL" id="QGNZ01000006">
    <property type="protein sequence ID" value="PWS25880.1"/>
    <property type="molecule type" value="Genomic_DNA"/>
</dbReference>
<evidence type="ECO:0000313" key="1">
    <source>
        <dbReference type="EMBL" id="PWS25880.1"/>
    </source>
</evidence>
<protein>
    <submittedName>
        <fullName evidence="1">Uncharacterized protein</fullName>
    </submittedName>
</protein>
<evidence type="ECO:0000313" key="2">
    <source>
        <dbReference type="Proteomes" id="UP000245379"/>
    </source>
</evidence>
<proteinExistence type="predicted"/>
<comment type="caution">
    <text evidence="1">The sequence shown here is derived from an EMBL/GenBank/DDBJ whole genome shotgun (WGS) entry which is preliminary data.</text>
</comment>
<keyword evidence="2" id="KW-1185">Reference proteome</keyword>